<accession>A0A640SPL7</accession>
<feature type="region of interest" description="Disordered" evidence="1">
    <location>
        <begin position="1"/>
        <end position="37"/>
    </location>
</feature>
<name>A0A640SPL7_9ACTN</name>
<gene>
    <name evidence="2" type="ORF">Sgleb_14400</name>
</gene>
<dbReference type="AlphaFoldDB" id="A0A640SPL7"/>
<sequence>MEVPRSRAVDGALREPEGKGAGPPPGPPSAQTAGTGRWVAPHPRACAMLTKRLCVDVTGGCMPSRIAAAIATCALSLGALASNAGVATAASSSPAGPAGDAPSLRSAITARAAAIDRCSYRTVRSHDSRYAYFVSGAVGGGTRKLKIQAEDEVRVSGDWRKVTQVDACAGEQEQRPTMLRVTGKLENPEHYDPSVPRTLHSDALKPAAASVIPKAPAITSIDRPGADAVRVTWKPAADHPDQVLLMERKPFYSSAIGLWHPYTFPRDVQVRATSLDRKLERDSDIPPAARTHAYWIRVVKDGFVSDLRAEKPLTIEP</sequence>
<protein>
    <submittedName>
        <fullName evidence="2">Uncharacterized protein</fullName>
    </submittedName>
</protein>
<evidence type="ECO:0000256" key="1">
    <source>
        <dbReference type="SAM" id="MobiDB-lite"/>
    </source>
</evidence>
<organism evidence="2 3">
    <name type="scientific">Streptomyces glebosus</name>
    <dbReference type="NCBI Taxonomy" id="249580"/>
    <lineage>
        <taxon>Bacteria</taxon>
        <taxon>Bacillati</taxon>
        <taxon>Actinomycetota</taxon>
        <taxon>Actinomycetes</taxon>
        <taxon>Kitasatosporales</taxon>
        <taxon>Streptomycetaceae</taxon>
        <taxon>Streptomyces</taxon>
    </lineage>
</organism>
<comment type="caution">
    <text evidence="2">The sequence shown here is derived from an EMBL/GenBank/DDBJ whole genome shotgun (WGS) entry which is preliminary data.</text>
</comment>
<reference evidence="2 3" key="1">
    <citation type="submission" date="2019-12" db="EMBL/GenBank/DDBJ databases">
        <title>Whole genome shotgun sequence of Streptomyces hygroscopicus subsp. glebosus NBRC 13786.</title>
        <authorList>
            <person name="Ichikawa N."/>
            <person name="Kimura A."/>
            <person name="Kitahashi Y."/>
            <person name="Komaki H."/>
            <person name="Tamura T."/>
        </authorList>
    </citation>
    <scope>NUCLEOTIDE SEQUENCE [LARGE SCALE GENOMIC DNA]</scope>
    <source>
        <strain evidence="2 3">NBRC 13786</strain>
    </source>
</reference>
<evidence type="ECO:0000313" key="2">
    <source>
        <dbReference type="EMBL" id="GFE13393.1"/>
    </source>
</evidence>
<proteinExistence type="predicted"/>
<dbReference type="EMBL" id="BLIO01000001">
    <property type="protein sequence ID" value="GFE13393.1"/>
    <property type="molecule type" value="Genomic_DNA"/>
</dbReference>
<evidence type="ECO:0000313" key="3">
    <source>
        <dbReference type="Proteomes" id="UP000430079"/>
    </source>
</evidence>
<feature type="compositionally biased region" description="Basic and acidic residues" evidence="1">
    <location>
        <begin position="1"/>
        <end position="18"/>
    </location>
</feature>
<dbReference type="Proteomes" id="UP000430079">
    <property type="component" value="Unassembled WGS sequence"/>
</dbReference>
<keyword evidence="3" id="KW-1185">Reference proteome</keyword>